<dbReference type="AlphaFoldDB" id="A0A9P5PE04"/>
<reference evidence="3" key="1">
    <citation type="submission" date="2020-11" db="EMBL/GenBank/DDBJ databases">
        <authorList>
            <consortium name="DOE Joint Genome Institute"/>
            <person name="Ahrendt S."/>
            <person name="Riley R."/>
            <person name="Andreopoulos W."/>
            <person name="Labutti K."/>
            <person name="Pangilinan J."/>
            <person name="Ruiz-Duenas F.J."/>
            <person name="Barrasa J.M."/>
            <person name="Sanchez-Garcia M."/>
            <person name="Camarero S."/>
            <person name="Miyauchi S."/>
            <person name="Serrano A."/>
            <person name="Linde D."/>
            <person name="Babiker R."/>
            <person name="Drula E."/>
            <person name="Ayuso-Fernandez I."/>
            <person name="Pacheco R."/>
            <person name="Padilla G."/>
            <person name="Ferreira P."/>
            <person name="Barriuso J."/>
            <person name="Kellner H."/>
            <person name="Castanera R."/>
            <person name="Alfaro M."/>
            <person name="Ramirez L."/>
            <person name="Pisabarro A.G."/>
            <person name="Kuo A."/>
            <person name="Tritt A."/>
            <person name="Lipzen A."/>
            <person name="He G."/>
            <person name="Yan M."/>
            <person name="Ng V."/>
            <person name="Cullen D."/>
            <person name="Martin F."/>
            <person name="Rosso M.-N."/>
            <person name="Henrissat B."/>
            <person name="Hibbett D."/>
            <person name="Martinez A.T."/>
            <person name="Grigoriev I.V."/>
        </authorList>
    </citation>
    <scope>NUCLEOTIDE SEQUENCE</scope>
    <source>
        <strain evidence="3">AH 40177</strain>
    </source>
</reference>
<keyword evidence="1" id="KW-0677">Repeat</keyword>
<feature type="domain" description="Nephrocystin 3-like N-terminal" evidence="2">
    <location>
        <begin position="31"/>
        <end position="165"/>
    </location>
</feature>
<dbReference type="PANTHER" id="PTHR10039">
    <property type="entry name" value="AMELOGENIN"/>
    <property type="match status" value="1"/>
</dbReference>
<sequence>METRKKQQCSLDTWETYGLPSFIACKANIHIAGSGKSVLCSSAIEALIEKNVLAFFYFDFRNSAKQTVYGLLSSLVSQLGSCSLLCNRLLSAFYKKHGTTHHQGPTSNLLFQCLESILHALPAVYIVLDALDECPEATRSREMFSLLKKLIGIKDDGFHLLITSRPEQDIRQALSSHKRPSSHLSKQATYFVLDIGKTKQHADDIQQYISKEVLMMKDWASTVQRTVKESLATKADGMFLLASLQLQSLRHCAPIAISRAYKPCLLPFMRHTNGSLKKTLTPLASHLLYRFLNALPMLSGHCRLKS</sequence>
<dbReference type="InterPro" id="IPR027417">
    <property type="entry name" value="P-loop_NTPase"/>
</dbReference>
<proteinExistence type="predicted"/>
<dbReference type="Gene3D" id="3.40.50.300">
    <property type="entry name" value="P-loop containing nucleotide triphosphate hydrolases"/>
    <property type="match status" value="1"/>
</dbReference>
<organism evidence="3 4">
    <name type="scientific">Rhodocollybia butyracea</name>
    <dbReference type="NCBI Taxonomy" id="206335"/>
    <lineage>
        <taxon>Eukaryota</taxon>
        <taxon>Fungi</taxon>
        <taxon>Dikarya</taxon>
        <taxon>Basidiomycota</taxon>
        <taxon>Agaricomycotina</taxon>
        <taxon>Agaricomycetes</taxon>
        <taxon>Agaricomycetidae</taxon>
        <taxon>Agaricales</taxon>
        <taxon>Marasmiineae</taxon>
        <taxon>Omphalotaceae</taxon>
        <taxon>Rhodocollybia</taxon>
    </lineage>
</organism>
<dbReference type="Proteomes" id="UP000772434">
    <property type="component" value="Unassembled WGS sequence"/>
</dbReference>
<protein>
    <recommendedName>
        <fullName evidence="2">Nephrocystin 3-like N-terminal domain-containing protein</fullName>
    </recommendedName>
</protein>
<dbReference type="EMBL" id="JADNRY010000135">
    <property type="protein sequence ID" value="KAF9063929.1"/>
    <property type="molecule type" value="Genomic_DNA"/>
</dbReference>
<dbReference type="InterPro" id="IPR056884">
    <property type="entry name" value="NPHP3-like_N"/>
</dbReference>
<dbReference type="PANTHER" id="PTHR10039:SF16">
    <property type="entry name" value="GPI INOSITOL-DEACYLASE"/>
    <property type="match status" value="1"/>
</dbReference>
<evidence type="ECO:0000256" key="1">
    <source>
        <dbReference type="ARBA" id="ARBA00022737"/>
    </source>
</evidence>
<gene>
    <name evidence="3" type="ORF">BDP27DRAFT_208667</name>
</gene>
<evidence type="ECO:0000313" key="3">
    <source>
        <dbReference type="EMBL" id="KAF9063929.1"/>
    </source>
</evidence>
<evidence type="ECO:0000313" key="4">
    <source>
        <dbReference type="Proteomes" id="UP000772434"/>
    </source>
</evidence>
<keyword evidence="4" id="KW-1185">Reference proteome</keyword>
<dbReference type="OrthoDB" id="7464126at2759"/>
<comment type="caution">
    <text evidence="3">The sequence shown here is derived from an EMBL/GenBank/DDBJ whole genome shotgun (WGS) entry which is preliminary data.</text>
</comment>
<dbReference type="SUPFAM" id="SSF52540">
    <property type="entry name" value="P-loop containing nucleoside triphosphate hydrolases"/>
    <property type="match status" value="1"/>
</dbReference>
<dbReference type="Pfam" id="PF24883">
    <property type="entry name" value="NPHP3_N"/>
    <property type="match status" value="1"/>
</dbReference>
<name>A0A9P5PE04_9AGAR</name>
<accession>A0A9P5PE04</accession>
<evidence type="ECO:0000259" key="2">
    <source>
        <dbReference type="Pfam" id="PF24883"/>
    </source>
</evidence>